<name>A0A0R1RJX3_9LACO</name>
<dbReference type="Proteomes" id="UP000051999">
    <property type="component" value="Unassembled WGS sequence"/>
</dbReference>
<dbReference type="EMBL" id="AZFF01000015">
    <property type="protein sequence ID" value="KRL53800.1"/>
    <property type="molecule type" value="Genomic_DNA"/>
</dbReference>
<gene>
    <name evidence="2" type="ORF">FD35_GL000909</name>
</gene>
<dbReference type="AlphaFoldDB" id="A0A0R1RJX3"/>
<feature type="transmembrane region" description="Helical" evidence="1">
    <location>
        <begin position="32"/>
        <end position="51"/>
    </location>
</feature>
<accession>A0A0R1RJX3</accession>
<dbReference type="RefSeq" id="WP_017260426.1">
    <property type="nucleotide sequence ID" value="NZ_AUAW01000015.1"/>
</dbReference>
<organism evidence="2 3">
    <name type="scientific">Furfurilactobacillus rossiae DSM 15814</name>
    <dbReference type="NCBI Taxonomy" id="1114972"/>
    <lineage>
        <taxon>Bacteria</taxon>
        <taxon>Bacillati</taxon>
        <taxon>Bacillota</taxon>
        <taxon>Bacilli</taxon>
        <taxon>Lactobacillales</taxon>
        <taxon>Lactobacillaceae</taxon>
        <taxon>Furfurilactobacillus</taxon>
    </lineage>
</organism>
<reference evidence="2 3" key="1">
    <citation type="journal article" date="2015" name="Genome Announc.">
        <title>Expanding the biotechnology potential of lactobacilli through comparative genomics of 213 strains and associated genera.</title>
        <authorList>
            <person name="Sun Z."/>
            <person name="Harris H.M."/>
            <person name="McCann A."/>
            <person name="Guo C."/>
            <person name="Argimon S."/>
            <person name="Zhang W."/>
            <person name="Yang X."/>
            <person name="Jeffery I.B."/>
            <person name="Cooney J.C."/>
            <person name="Kagawa T.F."/>
            <person name="Liu W."/>
            <person name="Song Y."/>
            <person name="Salvetti E."/>
            <person name="Wrobel A."/>
            <person name="Rasinkangas P."/>
            <person name="Parkhill J."/>
            <person name="Rea M.C."/>
            <person name="O'Sullivan O."/>
            <person name="Ritari J."/>
            <person name="Douillard F.P."/>
            <person name="Paul Ross R."/>
            <person name="Yang R."/>
            <person name="Briner A.E."/>
            <person name="Felis G.E."/>
            <person name="de Vos W.M."/>
            <person name="Barrangou R."/>
            <person name="Klaenhammer T.R."/>
            <person name="Caufield P.W."/>
            <person name="Cui Y."/>
            <person name="Zhang H."/>
            <person name="O'Toole P.W."/>
        </authorList>
    </citation>
    <scope>NUCLEOTIDE SEQUENCE [LARGE SCALE GENOMIC DNA]</scope>
    <source>
        <strain evidence="2 3">DSM 15814</strain>
    </source>
</reference>
<keyword evidence="1" id="KW-1133">Transmembrane helix</keyword>
<sequence length="60" mass="7209">MKPVKHDYHRLFKPRRFGWGYDFNTRSKGGRMLARATTIAFVLYMTISIRHGKWAEDHQK</sequence>
<evidence type="ECO:0000313" key="3">
    <source>
        <dbReference type="Proteomes" id="UP000051999"/>
    </source>
</evidence>
<evidence type="ECO:0000313" key="2">
    <source>
        <dbReference type="EMBL" id="KRL53800.1"/>
    </source>
</evidence>
<protein>
    <submittedName>
        <fullName evidence="2">Uncharacterized protein</fullName>
    </submittedName>
</protein>
<dbReference type="OrthoDB" id="2300490at2"/>
<keyword evidence="1" id="KW-0812">Transmembrane</keyword>
<dbReference type="PATRIC" id="fig|1114972.6.peg.918"/>
<proteinExistence type="predicted"/>
<comment type="caution">
    <text evidence="2">The sequence shown here is derived from an EMBL/GenBank/DDBJ whole genome shotgun (WGS) entry which is preliminary data.</text>
</comment>
<evidence type="ECO:0000256" key="1">
    <source>
        <dbReference type="SAM" id="Phobius"/>
    </source>
</evidence>
<keyword evidence="3" id="KW-1185">Reference proteome</keyword>
<keyword evidence="1" id="KW-0472">Membrane</keyword>